<proteinExistence type="predicted"/>
<dbReference type="RefSeq" id="WP_143375103.1">
    <property type="nucleotide sequence ID" value="NZ_VJVZ01000016.1"/>
</dbReference>
<protein>
    <submittedName>
        <fullName evidence="2">GIY-YIG nuclease family protein</fullName>
    </submittedName>
</protein>
<evidence type="ECO:0000259" key="1">
    <source>
        <dbReference type="SMART" id="SM00974"/>
    </source>
</evidence>
<evidence type="ECO:0000313" key="2">
    <source>
        <dbReference type="EMBL" id="TRW21974.1"/>
    </source>
</evidence>
<accession>A0A552UUR6</accession>
<dbReference type="OrthoDB" id="792524at2"/>
<dbReference type="Pfam" id="PF13455">
    <property type="entry name" value="MUG113"/>
    <property type="match status" value="1"/>
</dbReference>
<comment type="caution">
    <text evidence="2">The sequence shown here is derived from an EMBL/GenBank/DDBJ whole genome shotgun (WGS) entry which is preliminary data.</text>
</comment>
<dbReference type="InterPro" id="IPR018306">
    <property type="entry name" value="Phage_T5_Orf172_DNA-bd"/>
</dbReference>
<dbReference type="Proteomes" id="UP000320643">
    <property type="component" value="Unassembled WGS sequence"/>
</dbReference>
<gene>
    <name evidence="2" type="ORF">FMM05_19505</name>
</gene>
<keyword evidence="3" id="KW-1185">Reference proteome</keyword>
<dbReference type="EMBL" id="VJVZ01000016">
    <property type="protein sequence ID" value="TRW21974.1"/>
    <property type="molecule type" value="Genomic_DNA"/>
</dbReference>
<sequence length="259" mass="30357">MDITIEDKFHASCFTLKKEDILKFDKEDNGPINNVLIGIEHHCYGVRFFDDRHGLSVEMFYINGKGLLKGDIIQLQVRDPQYYQLLLRFCVLLADDYKEVNALIAFNTFQNKLRGFLEKRGIFTVTSLELRQFKGQSAVMVSPSPRGIVKIDFINQKEFYVDFFNKIANKPIEKGKEHVYLMVNNDTGLIKIGRSNNPVYRERTLHSKEPSVHRIAMWCCEQNIEKKLHIIFKDKRIRGEWFRLSLADLIEIEKFMDSV</sequence>
<feature type="domain" description="Bacteriophage T5 Orf172 DNA-binding" evidence="1">
    <location>
        <begin position="184"/>
        <end position="256"/>
    </location>
</feature>
<name>A0A552UUR6_9FLAO</name>
<evidence type="ECO:0000313" key="3">
    <source>
        <dbReference type="Proteomes" id="UP000320643"/>
    </source>
</evidence>
<dbReference type="AlphaFoldDB" id="A0A552UUR6"/>
<dbReference type="SMART" id="SM00974">
    <property type="entry name" value="T5orf172"/>
    <property type="match status" value="1"/>
</dbReference>
<reference evidence="2 3" key="1">
    <citation type="submission" date="2019-07" db="EMBL/GenBank/DDBJ databases">
        <title>Flavobacterium sp. nov., isolated from glacier ice.</title>
        <authorList>
            <person name="Liu Q."/>
            <person name="Xin Y.-H."/>
        </authorList>
    </citation>
    <scope>NUCLEOTIDE SEQUENCE [LARGE SCALE GENOMIC DNA]</scope>
    <source>
        <strain evidence="2 3">ZT4R6</strain>
    </source>
</reference>
<organism evidence="2 3">
    <name type="scientific">Flavobacterium zepuense</name>
    <dbReference type="NCBI Taxonomy" id="2593302"/>
    <lineage>
        <taxon>Bacteria</taxon>
        <taxon>Pseudomonadati</taxon>
        <taxon>Bacteroidota</taxon>
        <taxon>Flavobacteriia</taxon>
        <taxon>Flavobacteriales</taxon>
        <taxon>Flavobacteriaceae</taxon>
        <taxon>Flavobacterium</taxon>
    </lineage>
</organism>